<organism evidence="2 3">
    <name type="scientific">Arthrobacter mangrovi</name>
    <dbReference type="NCBI Taxonomy" id="2966350"/>
    <lineage>
        <taxon>Bacteria</taxon>
        <taxon>Bacillati</taxon>
        <taxon>Actinomycetota</taxon>
        <taxon>Actinomycetes</taxon>
        <taxon>Micrococcales</taxon>
        <taxon>Micrococcaceae</taxon>
        <taxon>Arthrobacter</taxon>
    </lineage>
</organism>
<accession>A0ABQ5MVA3</accession>
<protein>
    <recommendedName>
        <fullName evidence="1">SGNH hydrolase-type esterase domain-containing protein</fullName>
    </recommendedName>
</protein>
<evidence type="ECO:0000313" key="3">
    <source>
        <dbReference type="Proteomes" id="UP001209654"/>
    </source>
</evidence>
<evidence type="ECO:0000313" key="2">
    <source>
        <dbReference type="EMBL" id="GLB67912.1"/>
    </source>
</evidence>
<dbReference type="Proteomes" id="UP001209654">
    <property type="component" value="Unassembled WGS sequence"/>
</dbReference>
<dbReference type="InterPro" id="IPR036514">
    <property type="entry name" value="SGNH_hydro_sf"/>
</dbReference>
<dbReference type="CDD" id="cd00229">
    <property type="entry name" value="SGNH_hydrolase"/>
    <property type="match status" value="1"/>
</dbReference>
<sequence>MSAAEPAPIALVIGDSQANAGNAVPTSKSWVSQGLARAGYVPRIEGYGGTGFLKGRPKDGHPSYLESLKNGVYDLPARNVGLVVMQGGGNDLKYPDGKIKAAALQTVEILKSKYPNARFAVVSPLNQGGDPASRRIEVAQVLARVAEAEDAPFIDATGWVAESNLTRHLYPDGLHLTPEGHDRLAPVFAKALADAGLAAVVPAVRSS</sequence>
<feature type="domain" description="SGNH hydrolase-type esterase" evidence="1">
    <location>
        <begin position="12"/>
        <end position="183"/>
    </location>
</feature>
<comment type="caution">
    <text evidence="2">The sequence shown here is derived from an EMBL/GenBank/DDBJ whole genome shotgun (WGS) entry which is preliminary data.</text>
</comment>
<dbReference type="Pfam" id="PF13472">
    <property type="entry name" value="Lipase_GDSL_2"/>
    <property type="match status" value="1"/>
</dbReference>
<dbReference type="EMBL" id="BRVS01000009">
    <property type="protein sequence ID" value="GLB67912.1"/>
    <property type="molecule type" value="Genomic_DNA"/>
</dbReference>
<reference evidence="2 3" key="1">
    <citation type="journal article" date="2023" name="Int. J. Syst. Evol. Microbiol.">
        <title>Arthrobacter mangrovi sp. nov., an actinobacterium isolated from the rhizosphere of a mangrove.</title>
        <authorList>
            <person name="Hamada M."/>
            <person name="Saitou S."/>
            <person name="Enomoto N."/>
            <person name="Nanri K."/>
            <person name="Hidaka K."/>
            <person name="Miura T."/>
            <person name="Tamura T."/>
        </authorList>
    </citation>
    <scope>NUCLEOTIDE SEQUENCE [LARGE SCALE GENOMIC DNA]</scope>
    <source>
        <strain evidence="2 3">NBRC 112813</strain>
    </source>
</reference>
<proteinExistence type="predicted"/>
<dbReference type="Gene3D" id="3.40.50.1110">
    <property type="entry name" value="SGNH hydrolase"/>
    <property type="match status" value="1"/>
</dbReference>
<dbReference type="InterPro" id="IPR013830">
    <property type="entry name" value="SGNH_hydro"/>
</dbReference>
<name>A0ABQ5MVA3_9MICC</name>
<dbReference type="SUPFAM" id="SSF52266">
    <property type="entry name" value="SGNH hydrolase"/>
    <property type="match status" value="1"/>
</dbReference>
<evidence type="ECO:0000259" key="1">
    <source>
        <dbReference type="Pfam" id="PF13472"/>
    </source>
</evidence>
<keyword evidence="3" id="KW-1185">Reference proteome</keyword>
<gene>
    <name evidence="2" type="ORF">AHIS1636_23520</name>
</gene>